<keyword evidence="2" id="KW-1185">Reference proteome</keyword>
<comment type="caution">
    <text evidence="1">The sequence shown here is derived from an EMBL/GenBank/DDBJ whole genome shotgun (WGS) entry which is preliminary data.</text>
</comment>
<dbReference type="GeneID" id="40334073"/>
<dbReference type="AlphaFoldDB" id="A0A3R7M3U3"/>
<dbReference type="RefSeq" id="XP_029233357.1">
    <property type="nucleotide sequence ID" value="XM_029386784.1"/>
</dbReference>
<dbReference type="EMBL" id="MKGL01000817">
    <property type="protein sequence ID" value="RNE95671.1"/>
    <property type="molecule type" value="Genomic_DNA"/>
</dbReference>
<name>A0A3R7M3U3_TRYRA</name>
<reference evidence="1 2" key="1">
    <citation type="journal article" date="2018" name="BMC Genomics">
        <title>Genomic comparison of Trypanosoma conorhini and Trypanosoma rangeli to Trypanosoma cruzi strains of high and low virulence.</title>
        <authorList>
            <person name="Bradwell K.R."/>
            <person name="Koparde V.N."/>
            <person name="Matveyev A.V."/>
            <person name="Serrano M.G."/>
            <person name="Alves J.M."/>
            <person name="Parikh H."/>
            <person name="Huang B."/>
            <person name="Lee V."/>
            <person name="Espinosa-Alvarez O."/>
            <person name="Ortiz P.A."/>
            <person name="Costa-Martins A.G."/>
            <person name="Teixeira M.M."/>
            <person name="Buck G.A."/>
        </authorList>
    </citation>
    <scope>NUCLEOTIDE SEQUENCE [LARGE SCALE GENOMIC DNA]</scope>
    <source>
        <strain evidence="1 2">AM80</strain>
    </source>
</reference>
<protein>
    <submittedName>
        <fullName evidence="1">Uncharacterized protein</fullName>
    </submittedName>
</protein>
<feature type="non-terminal residue" evidence="1">
    <location>
        <position position="109"/>
    </location>
</feature>
<evidence type="ECO:0000313" key="1">
    <source>
        <dbReference type="EMBL" id="RNE95671.1"/>
    </source>
</evidence>
<accession>A0A3R7M3U3</accession>
<organism evidence="1 2">
    <name type="scientific">Trypanosoma rangeli</name>
    <dbReference type="NCBI Taxonomy" id="5698"/>
    <lineage>
        <taxon>Eukaryota</taxon>
        <taxon>Discoba</taxon>
        <taxon>Euglenozoa</taxon>
        <taxon>Kinetoplastea</taxon>
        <taxon>Metakinetoplastina</taxon>
        <taxon>Trypanosomatida</taxon>
        <taxon>Trypanosomatidae</taxon>
        <taxon>Trypanosoma</taxon>
        <taxon>Herpetosoma</taxon>
    </lineage>
</organism>
<proteinExistence type="predicted"/>
<evidence type="ECO:0000313" key="2">
    <source>
        <dbReference type="Proteomes" id="UP000283634"/>
    </source>
</evidence>
<dbReference type="Proteomes" id="UP000283634">
    <property type="component" value="Unassembled WGS sequence"/>
</dbReference>
<gene>
    <name evidence="1" type="ORF">TraAM80_10140</name>
</gene>
<sequence length="109" mass="12567">MFLPRARLVVKAAPELRDCAEAWRLRWCEGVVWVRCVQIVVSPEELPLEPTALVLLPVAVRWATVFSCMSTVLVRLQSREQCVVWSIDDAGCFLLFTLLFLWSPRKYCL</sequence>